<feature type="transmembrane region" description="Helical" evidence="2">
    <location>
        <begin position="104"/>
        <end position="123"/>
    </location>
</feature>
<gene>
    <name evidence="3" type="ORF">DdX_15493</name>
</gene>
<evidence type="ECO:0000313" key="4">
    <source>
        <dbReference type="Proteomes" id="UP001201812"/>
    </source>
</evidence>
<keyword evidence="2" id="KW-1133">Transmembrane helix</keyword>
<evidence type="ECO:0000256" key="1">
    <source>
        <dbReference type="SAM" id="MobiDB-lite"/>
    </source>
</evidence>
<reference evidence="3" key="1">
    <citation type="submission" date="2022-01" db="EMBL/GenBank/DDBJ databases">
        <title>Genome Sequence Resource for Two Populations of Ditylenchus destructor, the Migratory Endoparasitic Phytonematode.</title>
        <authorList>
            <person name="Zhang H."/>
            <person name="Lin R."/>
            <person name="Xie B."/>
        </authorList>
    </citation>
    <scope>NUCLEOTIDE SEQUENCE</scope>
    <source>
        <strain evidence="3">BazhouSP</strain>
    </source>
</reference>
<dbReference type="AlphaFoldDB" id="A0AAD4MS37"/>
<protein>
    <submittedName>
        <fullName evidence="3">Uncharacterized protein</fullName>
    </submittedName>
</protein>
<accession>A0AAD4MS37</accession>
<keyword evidence="2" id="KW-0812">Transmembrane</keyword>
<sequence>MNFCGKWLPNHQFVGFLILSLYFPQFDCSLDYCADAPSPSARIYCEQLYKWDSEVRKLTEDDTTIVDSQQNVVNKGPDSDFERSDLASSQKEANSLHQNTSTSVLSSHFLLYLCSAFCVLVFLL</sequence>
<keyword evidence="4" id="KW-1185">Reference proteome</keyword>
<name>A0AAD4MS37_9BILA</name>
<feature type="region of interest" description="Disordered" evidence="1">
    <location>
        <begin position="69"/>
        <end position="93"/>
    </location>
</feature>
<dbReference type="EMBL" id="JAKKPZ010000099">
    <property type="protein sequence ID" value="KAI1702400.1"/>
    <property type="molecule type" value="Genomic_DNA"/>
</dbReference>
<organism evidence="3 4">
    <name type="scientific">Ditylenchus destructor</name>
    <dbReference type="NCBI Taxonomy" id="166010"/>
    <lineage>
        <taxon>Eukaryota</taxon>
        <taxon>Metazoa</taxon>
        <taxon>Ecdysozoa</taxon>
        <taxon>Nematoda</taxon>
        <taxon>Chromadorea</taxon>
        <taxon>Rhabditida</taxon>
        <taxon>Tylenchina</taxon>
        <taxon>Tylenchomorpha</taxon>
        <taxon>Sphaerularioidea</taxon>
        <taxon>Anguinidae</taxon>
        <taxon>Anguininae</taxon>
        <taxon>Ditylenchus</taxon>
    </lineage>
</organism>
<dbReference type="Proteomes" id="UP001201812">
    <property type="component" value="Unassembled WGS sequence"/>
</dbReference>
<evidence type="ECO:0000256" key="2">
    <source>
        <dbReference type="SAM" id="Phobius"/>
    </source>
</evidence>
<comment type="caution">
    <text evidence="3">The sequence shown here is derived from an EMBL/GenBank/DDBJ whole genome shotgun (WGS) entry which is preliminary data.</text>
</comment>
<evidence type="ECO:0000313" key="3">
    <source>
        <dbReference type="EMBL" id="KAI1702400.1"/>
    </source>
</evidence>
<keyword evidence="2" id="KW-0472">Membrane</keyword>
<proteinExistence type="predicted"/>